<sequence>MSDIDPEGFTRYGGDCICGPVYTYAGIPEPGGFAPDCPMHSDTPGDTWLRRVDTSTRACRLPYIPTTTEG</sequence>
<dbReference type="GeneID" id="60322032"/>
<evidence type="ECO:0000313" key="1">
    <source>
        <dbReference type="EMBL" id="QBI96321.1"/>
    </source>
</evidence>
<dbReference type="RefSeq" id="YP_009950614.1">
    <property type="nucleotide sequence ID" value="NC_051592.1"/>
</dbReference>
<organism evidence="1 2">
    <name type="scientific">Mycobacterium phage Patt</name>
    <dbReference type="NCBI Taxonomy" id="2530139"/>
    <lineage>
        <taxon>Viruses</taxon>
        <taxon>Duplodnaviria</taxon>
        <taxon>Heunggongvirae</taxon>
        <taxon>Uroviricota</taxon>
        <taxon>Caudoviricetes</taxon>
        <taxon>Weiservirinae</taxon>
        <taxon>Fionnbharthvirus</taxon>
        <taxon>Fionnbharthvirus patt</taxon>
    </lineage>
</organism>
<keyword evidence="2" id="KW-1185">Reference proteome</keyword>
<name>A0A481VRT3_9CAUD</name>
<dbReference type="EMBL" id="MK524488">
    <property type="protein sequence ID" value="QBI96321.1"/>
    <property type="molecule type" value="Genomic_DNA"/>
</dbReference>
<gene>
    <name evidence="1" type="primary">83</name>
    <name evidence="1" type="ORF">SEA_PATT_83</name>
</gene>
<evidence type="ECO:0000313" key="2">
    <source>
        <dbReference type="Proteomes" id="UP000292863"/>
    </source>
</evidence>
<proteinExistence type="predicted"/>
<protein>
    <submittedName>
        <fullName evidence="1">Uncharacterized protein</fullName>
    </submittedName>
</protein>
<accession>A0A481VRT3</accession>
<reference evidence="1 2" key="1">
    <citation type="submission" date="2019-02" db="EMBL/GenBank/DDBJ databases">
        <authorList>
            <person name="Connors B.J."/>
            <person name="Alvarez R."/>
            <person name="Jacob C."/>
            <person name="Drake L.M."/>
            <person name="Tomczak P."/>
            <person name="Lauer M.J."/>
            <person name="Garlena R.A."/>
            <person name="Russell D.A."/>
            <person name="Pope W.H."/>
            <person name="Jacobs-Sera D."/>
            <person name="Hatfull G.F."/>
        </authorList>
    </citation>
    <scope>NUCLEOTIDE SEQUENCE [LARGE SCALE GENOMIC DNA]</scope>
</reference>
<dbReference type="KEGG" id="vg:60322032"/>
<dbReference type="Proteomes" id="UP000292863">
    <property type="component" value="Segment"/>
</dbReference>